<name>A0ABV1E9Z2_9FIRM</name>
<evidence type="ECO:0000259" key="8">
    <source>
        <dbReference type="Pfam" id="PF01757"/>
    </source>
</evidence>
<dbReference type="RefSeq" id="WP_349232108.1">
    <property type="nucleotide sequence ID" value="NZ_JBBMFK010000019.1"/>
</dbReference>
<evidence type="ECO:0000313" key="9">
    <source>
        <dbReference type="EMBL" id="MEQ2444132.1"/>
    </source>
</evidence>
<keyword evidence="3" id="KW-1003">Cell membrane</keyword>
<accession>A0ABV1E9Z2</accession>
<keyword evidence="9" id="KW-0808">Transferase</keyword>
<feature type="transmembrane region" description="Helical" evidence="7">
    <location>
        <begin position="128"/>
        <end position="150"/>
    </location>
</feature>
<dbReference type="EC" id="2.3.1.-" evidence="9"/>
<evidence type="ECO:0000256" key="7">
    <source>
        <dbReference type="SAM" id="Phobius"/>
    </source>
</evidence>
<feature type="transmembrane region" description="Helical" evidence="7">
    <location>
        <begin position="300"/>
        <end position="326"/>
    </location>
</feature>
<comment type="similarity">
    <text evidence="2">Belongs to the acyltransferase 3 family.</text>
</comment>
<evidence type="ECO:0000256" key="6">
    <source>
        <dbReference type="ARBA" id="ARBA00023136"/>
    </source>
</evidence>
<organism evidence="9 10">
    <name type="scientific">Pseudoflavonifractor intestinihominis</name>
    <dbReference type="NCBI Taxonomy" id="3133171"/>
    <lineage>
        <taxon>Bacteria</taxon>
        <taxon>Bacillati</taxon>
        <taxon>Bacillota</taxon>
        <taxon>Clostridia</taxon>
        <taxon>Eubacteriales</taxon>
        <taxon>Oscillospiraceae</taxon>
        <taxon>Pseudoflavonifractor</taxon>
    </lineage>
</organism>
<proteinExistence type="inferred from homology"/>
<keyword evidence="10" id="KW-1185">Reference proteome</keyword>
<dbReference type="GO" id="GO:0016746">
    <property type="term" value="F:acyltransferase activity"/>
    <property type="evidence" value="ECO:0007669"/>
    <property type="project" value="UniProtKB-KW"/>
</dbReference>
<evidence type="ECO:0000256" key="4">
    <source>
        <dbReference type="ARBA" id="ARBA00022692"/>
    </source>
</evidence>
<feature type="transmembrane region" description="Helical" evidence="7">
    <location>
        <begin position="49"/>
        <end position="68"/>
    </location>
</feature>
<dbReference type="EMBL" id="JBBMFK010000019">
    <property type="protein sequence ID" value="MEQ2444132.1"/>
    <property type="molecule type" value="Genomic_DNA"/>
</dbReference>
<keyword evidence="5 7" id="KW-1133">Transmembrane helix</keyword>
<feature type="transmembrane region" description="Helical" evidence="7">
    <location>
        <begin position="215"/>
        <end position="231"/>
    </location>
</feature>
<dbReference type="PANTHER" id="PTHR40074">
    <property type="entry name" value="O-ACETYLTRANSFERASE WECH"/>
    <property type="match status" value="1"/>
</dbReference>
<evidence type="ECO:0000256" key="2">
    <source>
        <dbReference type="ARBA" id="ARBA00007400"/>
    </source>
</evidence>
<gene>
    <name evidence="9" type="ORF">WMO64_11730</name>
</gene>
<dbReference type="PANTHER" id="PTHR40074:SF2">
    <property type="entry name" value="O-ACETYLTRANSFERASE WECH"/>
    <property type="match status" value="1"/>
</dbReference>
<keyword evidence="6 7" id="KW-0472">Membrane</keyword>
<evidence type="ECO:0000313" key="10">
    <source>
        <dbReference type="Proteomes" id="UP001464378"/>
    </source>
</evidence>
<feature type="transmembrane region" description="Helical" evidence="7">
    <location>
        <begin position="88"/>
        <end position="108"/>
    </location>
</feature>
<feature type="transmembrane region" description="Helical" evidence="7">
    <location>
        <begin position="185"/>
        <end position="203"/>
    </location>
</feature>
<dbReference type="InterPro" id="IPR002656">
    <property type="entry name" value="Acyl_transf_3_dom"/>
</dbReference>
<keyword evidence="4 7" id="KW-0812">Transmembrane</keyword>
<keyword evidence="9" id="KW-0012">Acyltransferase</keyword>
<evidence type="ECO:0000256" key="1">
    <source>
        <dbReference type="ARBA" id="ARBA00004651"/>
    </source>
</evidence>
<feature type="transmembrane region" description="Helical" evidence="7">
    <location>
        <begin position="12"/>
        <end position="34"/>
    </location>
</feature>
<reference evidence="9 10" key="1">
    <citation type="submission" date="2024-03" db="EMBL/GenBank/DDBJ databases">
        <title>Human intestinal bacterial collection.</title>
        <authorList>
            <person name="Pauvert C."/>
            <person name="Hitch T.C.A."/>
            <person name="Clavel T."/>
        </authorList>
    </citation>
    <scope>NUCLEOTIDE SEQUENCE [LARGE SCALE GENOMIC DNA]</scope>
    <source>
        <strain evidence="9 10">CLA-AP-H29</strain>
    </source>
</reference>
<evidence type="ECO:0000256" key="3">
    <source>
        <dbReference type="ARBA" id="ARBA00022475"/>
    </source>
</evidence>
<protein>
    <submittedName>
        <fullName evidence="9">Acyltransferase</fullName>
        <ecNumber evidence="9">2.3.1.-</ecNumber>
    </submittedName>
</protein>
<feature type="transmembrane region" description="Helical" evidence="7">
    <location>
        <begin position="162"/>
        <end position="179"/>
    </location>
</feature>
<feature type="transmembrane region" description="Helical" evidence="7">
    <location>
        <begin position="268"/>
        <end position="288"/>
    </location>
</feature>
<comment type="caution">
    <text evidence="9">The sequence shown here is derived from an EMBL/GenBank/DDBJ whole genome shotgun (WGS) entry which is preliminary data.</text>
</comment>
<evidence type="ECO:0000256" key="5">
    <source>
        <dbReference type="ARBA" id="ARBA00022989"/>
    </source>
</evidence>
<dbReference type="Proteomes" id="UP001464378">
    <property type="component" value="Unassembled WGS sequence"/>
</dbReference>
<dbReference type="Pfam" id="PF01757">
    <property type="entry name" value="Acyl_transf_3"/>
    <property type="match status" value="1"/>
</dbReference>
<sequence>MSKQKQDELTVLSGIAISFVIIIHACASCLGYLFPGKEYSDTDIFLRTLYNFVISAVPIFVFISGIKFAIHDTATPYLLLLKKRLPRVLMSFFIINTFFWAIDSFIWIKEFSPILLCKTYISSWLGNTVAYPLWYIPMYCCVIIICPLLYKVISSSWIRFSLYLIIGLMQHLLASFFPILDKYPFVFVSYFIFFELGIIVYKYRFLLSHKKSQNIIYVFLYVILVTILSIFPNSDSFFWSSYVRYILFGLGGTLVYYIVALSLKKNKLLIFLGQNSYPLFLLHEPVIGRFCGKLLSKFGIAHSFVFVPLWFIGTLIFTLLLIKFFCHIKIDSLLWKFSLMKKSS</sequence>
<feature type="transmembrane region" description="Helical" evidence="7">
    <location>
        <begin position="243"/>
        <end position="261"/>
    </location>
</feature>
<comment type="subcellular location">
    <subcellularLocation>
        <location evidence="1">Cell membrane</location>
        <topology evidence="1">Multi-pass membrane protein</topology>
    </subcellularLocation>
</comment>
<feature type="domain" description="Acyltransferase 3" evidence="8">
    <location>
        <begin position="9"/>
        <end position="321"/>
    </location>
</feature>